<evidence type="ECO:0000313" key="4">
    <source>
        <dbReference type="Proteomes" id="UP000503129"/>
    </source>
</evidence>
<organism evidence="1 4">
    <name type="scientific">Brasilonema sennae CENA114</name>
    <dbReference type="NCBI Taxonomy" id="415709"/>
    <lineage>
        <taxon>Bacteria</taxon>
        <taxon>Bacillati</taxon>
        <taxon>Cyanobacteriota</taxon>
        <taxon>Cyanophyceae</taxon>
        <taxon>Nostocales</taxon>
        <taxon>Scytonemataceae</taxon>
        <taxon>Brasilonema</taxon>
        <taxon>Bromeliae group (in: Brasilonema)</taxon>
    </lineage>
</organism>
<evidence type="ECO:0000313" key="2">
    <source>
        <dbReference type="EMBL" id="QDL08985.1"/>
    </source>
</evidence>
<proteinExistence type="predicted"/>
<evidence type="ECO:0000313" key="3">
    <source>
        <dbReference type="EMBL" id="QDL08986.1"/>
    </source>
</evidence>
<reference evidence="1 4" key="1">
    <citation type="submission" date="2018-06" db="EMBL/GenBank/DDBJ databases">
        <title>Comparative genomics of Brasilonema spp. strains.</title>
        <authorList>
            <person name="Alvarenga D.O."/>
            <person name="Fiore M.F."/>
            <person name="Varani A.M."/>
        </authorList>
    </citation>
    <scope>NUCLEOTIDE SEQUENCE [LARGE SCALE GENOMIC DNA]</scope>
    <source>
        <strain evidence="1 4">CENA114</strain>
    </source>
</reference>
<dbReference type="EMBL" id="CP030118">
    <property type="protein sequence ID" value="QDL08986.1"/>
    <property type="molecule type" value="Genomic_DNA"/>
</dbReference>
<dbReference type="Proteomes" id="UP000503129">
    <property type="component" value="Chromosome"/>
</dbReference>
<sequence>MKTPETRPSTDVAAVAKAYNGVDRNAFVFGLNPQAELWNGRLAMIGFLAYLVWDLAGYSVLRDVLHFIGY</sequence>
<dbReference type="AlphaFoldDB" id="A0A856MFA2"/>
<dbReference type="KEGG" id="bsen:DP114_14755"/>
<evidence type="ECO:0000313" key="1">
    <source>
        <dbReference type="EMBL" id="QDL08984.1"/>
    </source>
</evidence>
<dbReference type="KEGG" id="bsen:DP114_14745"/>
<dbReference type="SUPFAM" id="SSF103511">
    <property type="entry name" value="Chlorophyll a-b binding protein"/>
    <property type="match status" value="1"/>
</dbReference>
<dbReference type="RefSeq" id="WP_171976434.1">
    <property type="nucleotide sequence ID" value="NZ_CAWOXK010000001.1"/>
</dbReference>
<accession>A0A856MFA2</accession>
<protein>
    <submittedName>
        <fullName evidence="1">High light inducible protein</fullName>
    </submittedName>
</protein>
<gene>
    <name evidence="1" type="ORF">DP114_14745</name>
    <name evidence="2" type="ORF">DP114_14750</name>
    <name evidence="3" type="ORF">DP114_14755</name>
</gene>
<name>A0A856MFA2_9CYAN</name>
<dbReference type="EMBL" id="CP030118">
    <property type="protein sequence ID" value="QDL08984.1"/>
    <property type="molecule type" value="Genomic_DNA"/>
</dbReference>
<keyword evidence="4" id="KW-1185">Reference proteome</keyword>
<dbReference type="EMBL" id="CP030118">
    <property type="protein sequence ID" value="QDL08985.1"/>
    <property type="molecule type" value="Genomic_DNA"/>
</dbReference>
<dbReference type="KEGG" id="bsen:DP114_14750"/>